<dbReference type="Proteomes" id="UP001295684">
    <property type="component" value="Unassembled WGS sequence"/>
</dbReference>
<sequence>MFDEFETAKEDLPELSEEYKIETDHNANCSFFQRSIMGDTSSPCLSAVLDPFDQYVIGCYANGSIKCFDPHGGGLVKTIKKESESNEDPITSVLRFRPGGEATDHESVVLTGDMAGSIIKYDVAEGNLTEKIEWTGDEANSIFSIDYNSNGRQFASAGLDKIVRIYDDIAMKCVQELDPFKSGHAGHSARIFCVKFNKQDPNILISGGWDNTIIIYDIREKGPVNSIIGADISGEALDFSDKKILSGSNRLDKQLQIWDLESTDLLETISWNGTGHFKDREETKVFCCKFFTHTDTNKEYILAGGGGVTNEIRIFNESREPIGVIGDFSRACYTCDISPIGDSILCAGGDGVMRLFRLMFGVDMNYD</sequence>
<organism evidence="2 3">
    <name type="scientific">Euplotes crassus</name>
    <dbReference type="NCBI Taxonomy" id="5936"/>
    <lineage>
        <taxon>Eukaryota</taxon>
        <taxon>Sar</taxon>
        <taxon>Alveolata</taxon>
        <taxon>Ciliophora</taxon>
        <taxon>Intramacronucleata</taxon>
        <taxon>Spirotrichea</taxon>
        <taxon>Hypotrichia</taxon>
        <taxon>Euplotida</taxon>
        <taxon>Euplotidae</taxon>
        <taxon>Moneuplotes</taxon>
    </lineage>
</organism>
<dbReference type="InterPro" id="IPR015943">
    <property type="entry name" value="WD40/YVTN_repeat-like_dom_sf"/>
</dbReference>
<dbReference type="PROSITE" id="PS50082">
    <property type="entry name" value="WD_REPEATS_2"/>
    <property type="match status" value="1"/>
</dbReference>
<dbReference type="SUPFAM" id="SSF50978">
    <property type="entry name" value="WD40 repeat-like"/>
    <property type="match status" value="1"/>
</dbReference>
<dbReference type="Pfam" id="PF00400">
    <property type="entry name" value="WD40"/>
    <property type="match status" value="2"/>
</dbReference>
<dbReference type="EMBL" id="CAMPGE010015144">
    <property type="protein sequence ID" value="CAI2373783.1"/>
    <property type="molecule type" value="Genomic_DNA"/>
</dbReference>
<reference evidence="2" key="1">
    <citation type="submission" date="2023-07" db="EMBL/GenBank/DDBJ databases">
        <authorList>
            <consortium name="AG Swart"/>
            <person name="Singh M."/>
            <person name="Singh A."/>
            <person name="Seah K."/>
            <person name="Emmerich C."/>
        </authorList>
    </citation>
    <scope>NUCLEOTIDE SEQUENCE</scope>
    <source>
        <strain evidence="2">DP1</strain>
    </source>
</reference>
<dbReference type="PANTHER" id="PTHR47822">
    <property type="entry name" value="CARBOHYDRATE BINDING DOMAIN CONTAINING PROTEIN"/>
    <property type="match status" value="1"/>
</dbReference>
<comment type="caution">
    <text evidence="2">The sequence shown here is derived from an EMBL/GenBank/DDBJ whole genome shotgun (WGS) entry which is preliminary data.</text>
</comment>
<accession>A0AAD1XJG1</accession>
<dbReference type="AlphaFoldDB" id="A0AAD1XJG1"/>
<evidence type="ECO:0000313" key="3">
    <source>
        <dbReference type="Proteomes" id="UP001295684"/>
    </source>
</evidence>
<keyword evidence="1" id="KW-0853">WD repeat</keyword>
<dbReference type="Gene3D" id="2.130.10.10">
    <property type="entry name" value="YVTN repeat-like/Quinoprotein amine dehydrogenase"/>
    <property type="match status" value="2"/>
</dbReference>
<dbReference type="InterPro" id="IPR036322">
    <property type="entry name" value="WD40_repeat_dom_sf"/>
</dbReference>
<protein>
    <submittedName>
        <fullName evidence="2">Uncharacterized protein</fullName>
    </submittedName>
</protein>
<keyword evidence="3" id="KW-1185">Reference proteome</keyword>
<proteinExistence type="predicted"/>
<dbReference type="PANTHER" id="PTHR47822:SF2">
    <property type="entry name" value="F-BOX AND WD-40 DOMAIN PROTEIN 7"/>
    <property type="match status" value="1"/>
</dbReference>
<evidence type="ECO:0000256" key="1">
    <source>
        <dbReference type="PROSITE-ProRule" id="PRU00221"/>
    </source>
</evidence>
<dbReference type="SMART" id="SM00320">
    <property type="entry name" value="WD40"/>
    <property type="match status" value="5"/>
</dbReference>
<evidence type="ECO:0000313" key="2">
    <source>
        <dbReference type="EMBL" id="CAI2373783.1"/>
    </source>
</evidence>
<feature type="repeat" description="WD" evidence="1">
    <location>
        <begin position="184"/>
        <end position="226"/>
    </location>
</feature>
<name>A0AAD1XJG1_EUPCR</name>
<gene>
    <name evidence="2" type="ORF">ECRASSUSDP1_LOCUS15131</name>
</gene>
<dbReference type="InterPro" id="IPR001680">
    <property type="entry name" value="WD40_rpt"/>
</dbReference>